<organism evidence="2 3">
    <name type="scientific">Bacillus spizizenii (strain ATCC 23059 / NRRL B-14472 / W23)</name>
    <name type="common">Bacillus subtilis subsp. spizizenii</name>
    <dbReference type="NCBI Taxonomy" id="655816"/>
    <lineage>
        <taxon>Bacteria</taxon>
        <taxon>Bacillati</taxon>
        <taxon>Bacillota</taxon>
        <taxon>Bacilli</taxon>
        <taxon>Bacillales</taxon>
        <taxon>Bacillaceae</taxon>
        <taxon>Bacillus</taxon>
    </lineage>
</organism>
<reference evidence="2 3" key="2">
    <citation type="journal article" date="2011" name="Microbiology">
        <title>The genome sequence of Bacillus subtilis subsp. spizizenii W23: insights into speciation within the B. subtilis complex and into the history of B. subtilis genetics.</title>
        <authorList>
            <person name="Zeigler D.R."/>
        </authorList>
    </citation>
    <scope>NUCLEOTIDE SEQUENCE [LARGE SCALE GENOMIC DNA]</scope>
    <source>
        <strain evidence="3">ATCC 23059 / NRRL B-14472 / W23</strain>
    </source>
</reference>
<dbReference type="GO" id="GO:0030020">
    <property type="term" value="F:extracellular matrix structural constituent conferring tensile strength"/>
    <property type="evidence" value="ECO:0007669"/>
    <property type="project" value="TreeGrafter"/>
</dbReference>
<feature type="region of interest" description="Disordered" evidence="1">
    <location>
        <begin position="153"/>
        <end position="283"/>
    </location>
</feature>
<evidence type="ECO:0000313" key="3">
    <source>
        <dbReference type="Proteomes" id="UP000002233"/>
    </source>
</evidence>
<dbReference type="PANTHER" id="PTHR24023:SF1095">
    <property type="entry name" value="EGF-LIKE DOMAIN-CONTAINING PROTEIN"/>
    <property type="match status" value="1"/>
</dbReference>
<dbReference type="InterPro" id="IPR008160">
    <property type="entry name" value="Collagen"/>
</dbReference>
<dbReference type="Proteomes" id="UP000002233">
    <property type="component" value="Chromosome"/>
</dbReference>
<dbReference type="GO" id="GO:0031012">
    <property type="term" value="C:extracellular matrix"/>
    <property type="evidence" value="ECO:0007669"/>
    <property type="project" value="TreeGrafter"/>
</dbReference>
<dbReference type="Pfam" id="PF01391">
    <property type="entry name" value="Collagen"/>
    <property type="match status" value="2"/>
</dbReference>
<sequence>MNDVIVNGGFETGNLTGWASANTSVINTFTYSGRYAAQFISSQPYAFLGQIVPIVSEQSLTFIVSLGRMGNNPSSQVTIQILFVNSEGEEIEGGQEIIIAAGSLPNVSFNTWNEIYRKIEIPAEAVNAVLVISKTTFGSVLIDDVSLIESAGGIGPTGPTGPTGATGATGATGETGATGATGATGPTGPTGATGATGATGSTGATGVTGATGATGSTGATGATGVTGSTGATGPTGATGATGATGVTGATGSTGSTGSTGATGPTGPTGSTGPTGPTGSGSQLNYTTVEGPVALAINNTETTVGTLNVPTNNGENIKVDFSISVDVVTTANSNFTFQIRMYRNGVLIDTRTVQRNINAALTSRFPVASTNVNTAVVTGTTTYEIRIIFMNASNVSSASAINLEINTIRFPSL</sequence>
<evidence type="ECO:0000313" key="2">
    <source>
        <dbReference type="EMBL" id="ADM38070.1"/>
    </source>
</evidence>
<dbReference type="RefSeq" id="WP_013308002.1">
    <property type="nucleotide sequence ID" value="NC_014479.1"/>
</dbReference>
<keyword evidence="2" id="KW-0176">Collagen</keyword>
<dbReference type="InterPro" id="IPR008979">
    <property type="entry name" value="Galactose-bd-like_sf"/>
</dbReference>
<dbReference type="AlphaFoldDB" id="E0TYW3"/>
<dbReference type="KEGG" id="bss:BSUW23_10130"/>
<name>E0TYW3_BACSH</name>
<feature type="compositionally biased region" description="Low complexity" evidence="1">
    <location>
        <begin position="160"/>
        <end position="281"/>
    </location>
</feature>
<dbReference type="PANTHER" id="PTHR24023">
    <property type="entry name" value="COLLAGEN ALPHA"/>
    <property type="match status" value="1"/>
</dbReference>
<dbReference type="InterPro" id="IPR050149">
    <property type="entry name" value="Collagen_superfamily"/>
</dbReference>
<gene>
    <name evidence="2" type="ordered locus">BSUW23_10130</name>
</gene>
<evidence type="ECO:0000256" key="1">
    <source>
        <dbReference type="SAM" id="MobiDB-lite"/>
    </source>
</evidence>
<proteinExistence type="predicted"/>
<dbReference type="Gene3D" id="2.60.120.260">
    <property type="entry name" value="Galactose-binding domain-like"/>
    <property type="match status" value="1"/>
</dbReference>
<dbReference type="NCBIfam" id="NF033675">
    <property type="entry name" value="NTTRR-F1"/>
    <property type="match status" value="1"/>
</dbReference>
<reference key="1">
    <citation type="submission" date="2010-08" db="EMBL/GenBank/DDBJ databases">
        <authorList>
            <person name="Zeigler D.R."/>
        </authorList>
    </citation>
    <scope>NUCLEOTIDE SEQUENCE</scope>
    <source>
        <strain>W23</strain>
    </source>
</reference>
<dbReference type="HOGENOM" id="CLU_054706_0_0_9"/>
<dbReference type="SUPFAM" id="SSF49785">
    <property type="entry name" value="Galactose-binding domain-like"/>
    <property type="match status" value="1"/>
</dbReference>
<dbReference type="GO" id="GO:0005615">
    <property type="term" value="C:extracellular space"/>
    <property type="evidence" value="ECO:0007669"/>
    <property type="project" value="TreeGrafter"/>
</dbReference>
<dbReference type="GO" id="GO:0030198">
    <property type="term" value="P:extracellular matrix organization"/>
    <property type="evidence" value="ECO:0007669"/>
    <property type="project" value="TreeGrafter"/>
</dbReference>
<dbReference type="EMBL" id="CP002183">
    <property type="protein sequence ID" value="ADM38070.1"/>
    <property type="molecule type" value="Genomic_DNA"/>
</dbReference>
<accession>E0TYW3</accession>
<protein>
    <submittedName>
        <fullName evidence="2">GXT repeat-containing collagen-like protein</fullName>
    </submittedName>
</protein>